<organism evidence="2 3">
    <name type="scientific">Meganyctiphanes norvegica</name>
    <name type="common">Northern krill</name>
    <name type="synonym">Thysanopoda norvegica</name>
    <dbReference type="NCBI Taxonomy" id="48144"/>
    <lineage>
        <taxon>Eukaryota</taxon>
        <taxon>Metazoa</taxon>
        <taxon>Ecdysozoa</taxon>
        <taxon>Arthropoda</taxon>
        <taxon>Crustacea</taxon>
        <taxon>Multicrustacea</taxon>
        <taxon>Malacostraca</taxon>
        <taxon>Eumalacostraca</taxon>
        <taxon>Eucarida</taxon>
        <taxon>Euphausiacea</taxon>
        <taxon>Euphausiidae</taxon>
        <taxon>Meganyctiphanes</taxon>
    </lineage>
</organism>
<proteinExistence type="predicted"/>
<evidence type="ECO:0000313" key="2">
    <source>
        <dbReference type="EMBL" id="CAL4225296.1"/>
    </source>
</evidence>
<accession>A0AAV2SME0</accession>
<feature type="compositionally biased region" description="Acidic residues" evidence="1">
    <location>
        <begin position="147"/>
        <end position="185"/>
    </location>
</feature>
<sequence length="349" mass="40516">LGKTEEDIEMKDDEKVNNPCENNVLQTSLVMQCGKKLPSWFIQLYRDGKIPREIADILTKNYFVSPVQVEMRKKKSVYLTVEVVVRAIYTMLWKSVIKGSEDTKSDIDEEENDEMQEECVEEENLDKLDFRKQSEVKNDMENSVNGEENECVNGEENEGENEAEDGDDDNDEDDDNDDGESDSQEEASPNKVSDNKESTSEETLDLRPLNWYLRKHQSLWIRKMPLLKSDKAEQLPDLEVVSQMTVEQKKKVFYDVIGFKHDFEENELPDDLELIVNIIIFWYKNSRSHPDEFHVMAILTCIMQFYIIDGKIGVVRAKKAFDDLDRVRSKLGLMKKEPDYPNADSSIKV</sequence>
<dbReference type="AlphaFoldDB" id="A0AAV2SME0"/>
<reference evidence="2 3" key="1">
    <citation type="submission" date="2024-05" db="EMBL/GenBank/DDBJ databases">
        <authorList>
            <person name="Wallberg A."/>
        </authorList>
    </citation>
    <scope>NUCLEOTIDE SEQUENCE [LARGE SCALE GENOMIC DNA]</scope>
</reference>
<dbReference type="EMBL" id="CAXKWB010101291">
    <property type="protein sequence ID" value="CAL4225296.1"/>
    <property type="molecule type" value="Genomic_DNA"/>
</dbReference>
<dbReference type="Proteomes" id="UP001497623">
    <property type="component" value="Unassembled WGS sequence"/>
</dbReference>
<protein>
    <submittedName>
        <fullName evidence="2">Uncharacterized protein</fullName>
    </submittedName>
</protein>
<evidence type="ECO:0000313" key="3">
    <source>
        <dbReference type="Proteomes" id="UP001497623"/>
    </source>
</evidence>
<dbReference type="InterPro" id="IPR026832">
    <property type="entry name" value="Asteroid"/>
</dbReference>
<evidence type="ECO:0000256" key="1">
    <source>
        <dbReference type="SAM" id="MobiDB-lite"/>
    </source>
</evidence>
<feature type="compositionally biased region" description="Acidic residues" evidence="1">
    <location>
        <begin position="107"/>
        <end position="124"/>
    </location>
</feature>
<name>A0AAV2SME0_MEGNR</name>
<feature type="compositionally biased region" description="Basic and acidic residues" evidence="1">
    <location>
        <begin position="125"/>
        <end position="140"/>
    </location>
</feature>
<feature type="region of interest" description="Disordered" evidence="1">
    <location>
        <begin position="99"/>
        <end position="203"/>
    </location>
</feature>
<comment type="caution">
    <text evidence="2">The sequence shown here is derived from an EMBL/GenBank/DDBJ whole genome shotgun (WGS) entry which is preliminary data.</text>
</comment>
<feature type="non-terminal residue" evidence="2">
    <location>
        <position position="349"/>
    </location>
</feature>
<feature type="non-terminal residue" evidence="2">
    <location>
        <position position="1"/>
    </location>
</feature>
<keyword evidence="3" id="KW-1185">Reference proteome</keyword>
<gene>
    <name evidence="2" type="ORF">MNOR_LOCUS39369</name>
</gene>
<dbReference type="PANTHER" id="PTHR15665">
    <property type="entry name" value="ASTEROID PROTEIN"/>
    <property type="match status" value="1"/>
</dbReference>
<dbReference type="PANTHER" id="PTHR15665:SF1">
    <property type="entry name" value="PROTEIN ASTEROID HOMOLOG 1"/>
    <property type="match status" value="1"/>
</dbReference>